<evidence type="ECO:0000256" key="2">
    <source>
        <dbReference type="ARBA" id="ARBA00022771"/>
    </source>
</evidence>
<reference evidence="8 9" key="1">
    <citation type="submission" date="2019-01" db="EMBL/GenBank/DDBJ databases">
        <title>Sequencing of cultivated peanut Arachis hypogaea provides insights into genome evolution and oil improvement.</title>
        <authorList>
            <person name="Chen X."/>
        </authorList>
    </citation>
    <scope>NUCLEOTIDE SEQUENCE [LARGE SCALE GENOMIC DNA]</scope>
    <source>
        <strain evidence="9">cv. Fuhuasheng</strain>
        <tissue evidence="8">Leaves</tissue>
    </source>
</reference>
<keyword evidence="3" id="KW-0862">Zinc</keyword>
<feature type="compositionally biased region" description="Low complexity" evidence="5">
    <location>
        <begin position="1"/>
        <end position="19"/>
    </location>
</feature>
<keyword evidence="6" id="KW-0472">Membrane</keyword>
<keyword evidence="1" id="KW-0479">Metal-binding</keyword>
<feature type="transmembrane region" description="Helical" evidence="6">
    <location>
        <begin position="93"/>
        <end position="114"/>
    </location>
</feature>
<dbReference type="EMBL" id="SDMP01000003">
    <property type="protein sequence ID" value="RYR67900.1"/>
    <property type="molecule type" value="Genomic_DNA"/>
</dbReference>
<sequence>MASESSRSSRTRGSGQKRGLLCEHGERPVLRVSGMKENPGQRFWGYVYYEVKDECQFFRWADPEAETEDPQVARLKRKVVALKANVKASEWKLMVAVVLGMVGWVGCLFLWLPVSLNHK</sequence>
<gene>
    <name evidence="8" type="ORF">Ahy_A03g014357</name>
</gene>
<organism evidence="8 9">
    <name type="scientific">Arachis hypogaea</name>
    <name type="common">Peanut</name>
    <dbReference type="NCBI Taxonomy" id="3818"/>
    <lineage>
        <taxon>Eukaryota</taxon>
        <taxon>Viridiplantae</taxon>
        <taxon>Streptophyta</taxon>
        <taxon>Embryophyta</taxon>
        <taxon>Tracheophyta</taxon>
        <taxon>Spermatophyta</taxon>
        <taxon>Magnoliopsida</taxon>
        <taxon>eudicotyledons</taxon>
        <taxon>Gunneridae</taxon>
        <taxon>Pentapetalae</taxon>
        <taxon>rosids</taxon>
        <taxon>fabids</taxon>
        <taxon>Fabales</taxon>
        <taxon>Fabaceae</taxon>
        <taxon>Papilionoideae</taxon>
        <taxon>50 kb inversion clade</taxon>
        <taxon>dalbergioids sensu lato</taxon>
        <taxon>Dalbergieae</taxon>
        <taxon>Pterocarpus clade</taxon>
        <taxon>Arachis</taxon>
    </lineage>
</organism>
<dbReference type="PANTHER" id="PTHR33248">
    <property type="entry name" value="ZINC ION-BINDING PROTEIN"/>
    <property type="match status" value="1"/>
</dbReference>
<comment type="caution">
    <text evidence="8">The sequence shown here is derived from an EMBL/GenBank/DDBJ whole genome shotgun (WGS) entry which is preliminary data.</text>
</comment>
<protein>
    <recommendedName>
        <fullName evidence="7">GRF-type domain-containing protein</fullName>
    </recommendedName>
</protein>
<feature type="region of interest" description="Disordered" evidence="5">
    <location>
        <begin position="1"/>
        <end position="21"/>
    </location>
</feature>
<dbReference type="Proteomes" id="UP000289738">
    <property type="component" value="Chromosome A03"/>
</dbReference>
<keyword evidence="2 4" id="KW-0863">Zinc-finger</keyword>
<proteinExistence type="predicted"/>
<evidence type="ECO:0000259" key="7">
    <source>
        <dbReference type="PROSITE" id="PS51999"/>
    </source>
</evidence>
<evidence type="ECO:0000313" key="8">
    <source>
        <dbReference type="EMBL" id="RYR67900.1"/>
    </source>
</evidence>
<evidence type="ECO:0000256" key="1">
    <source>
        <dbReference type="ARBA" id="ARBA00022723"/>
    </source>
</evidence>
<accession>A0A445DXH2</accession>
<name>A0A445DXH2_ARAHY</name>
<evidence type="ECO:0000313" key="9">
    <source>
        <dbReference type="Proteomes" id="UP000289738"/>
    </source>
</evidence>
<feature type="domain" description="GRF-type" evidence="7">
    <location>
        <begin position="22"/>
        <end position="64"/>
    </location>
</feature>
<dbReference type="PROSITE" id="PS51999">
    <property type="entry name" value="ZF_GRF"/>
    <property type="match status" value="1"/>
</dbReference>
<keyword evidence="6" id="KW-1133">Transmembrane helix</keyword>
<evidence type="ECO:0000256" key="6">
    <source>
        <dbReference type="SAM" id="Phobius"/>
    </source>
</evidence>
<evidence type="ECO:0000256" key="3">
    <source>
        <dbReference type="ARBA" id="ARBA00022833"/>
    </source>
</evidence>
<dbReference type="InterPro" id="IPR010666">
    <property type="entry name" value="Znf_GRF"/>
</dbReference>
<evidence type="ECO:0000256" key="4">
    <source>
        <dbReference type="PROSITE-ProRule" id="PRU01343"/>
    </source>
</evidence>
<dbReference type="GO" id="GO:0008270">
    <property type="term" value="F:zinc ion binding"/>
    <property type="evidence" value="ECO:0007669"/>
    <property type="project" value="UniProtKB-KW"/>
</dbReference>
<dbReference type="AlphaFoldDB" id="A0A445DXH2"/>
<keyword evidence="6" id="KW-0812">Transmembrane</keyword>
<keyword evidence="9" id="KW-1185">Reference proteome</keyword>
<evidence type="ECO:0000256" key="5">
    <source>
        <dbReference type="SAM" id="MobiDB-lite"/>
    </source>
</evidence>